<name>A0A1A8I5W3_NOTKU</name>
<proteinExistence type="predicted"/>
<sequence length="157" mass="17768">DLGVSDYKVISMELSLSCSPTKAKQQIRYRSLNKINADTLSKDLQNLSSAECSLVTESVDFYSKSFGSLLDVHAPVRYRTVCFSRSAPWYTCLLRKMKTTGCVLERRLLASGLTVHKQAYREHQKAYARALRATRSQFYSNIINNDALEIQSNCSLL</sequence>
<organism evidence="1">
    <name type="scientific">Nothobranchius kuhntae</name>
    <name type="common">Beira killifish</name>
    <dbReference type="NCBI Taxonomy" id="321403"/>
    <lineage>
        <taxon>Eukaryota</taxon>
        <taxon>Metazoa</taxon>
        <taxon>Chordata</taxon>
        <taxon>Craniata</taxon>
        <taxon>Vertebrata</taxon>
        <taxon>Euteleostomi</taxon>
        <taxon>Actinopterygii</taxon>
        <taxon>Neopterygii</taxon>
        <taxon>Teleostei</taxon>
        <taxon>Neoteleostei</taxon>
        <taxon>Acanthomorphata</taxon>
        <taxon>Ovalentaria</taxon>
        <taxon>Atherinomorphae</taxon>
        <taxon>Cyprinodontiformes</taxon>
        <taxon>Nothobranchiidae</taxon>
        <taxon>Nothobranchius</taxon>
    </lineage>
</organism>
<feature type="non-terminal residue" evidence="1">
    <location>
        <position position="157"/>
    </location>
</feature>
<dbReference type="EMBL" id="HAED01005962">
    <property type="protein sequence ID" value="SBQ91992.1"/>
    <property type="molecule type" value="Transcribed_RNA"/>
</dbReference>
<accession>A0A1A8I5W3</accession>
<feature type="non-terminal residue" evidence="1">
    <location>
        <position position="1"/>
    </location>
</feature>
<dbReference type="AlphaFoldDB" id="A0A1A8I5W3"/>
<gene>
    <name evidence="1" type="primary">Nfu_g_1_025309</name>
</gene>
<protein>
    <submittedName>
        <fullName evidence="1">Uncharacterized protein</fullName>
    </submittedName>
</protein>
<reference evidence="1" key="1">
    <citation type="submission" date="2016-05" db="EMBL/GenBank/DDBJ databases">
        <authorList>
            <person name="Lavstsen T."/>
            <person name="Jespersen J.S."/>
        </authorList>
    </citation>
    <scope>NUCLEOTIDE SEQUENCE</scope>
    <source>
        <tissue evidence="1">Brain</tissue>
    </source>
</reference>
<reference evidence="1" key="2">
    <citation type="submission" date="2016-06" db="EMBL/GenBank/DDBJ databases">
        <title>The genome of a short-lived fish provides insights into sex chromosome evolution and the genetic control of aging.</title>
        <authorList>
            <person name="Reichwald K."/>
            <person name="Felder M."/>
            <person name="Petzold A."/>
            <person name="Koch P."/>
            <person name="Groth M."/>
            <person name="Platzer M."/>
        </authorList>
    </citation>
    <scope>NUCLEOTIDE SEQUENCE</scope>
    <source>
        <tissue evidence="1">Brain</tissue>
    </source>
</reference>
<evidence type="ECO:0000313" key="1">
    <source>
        <dbReference type="EMBL" id="SBQ91992.1"/>
    </source>
</evidence>